<protein>
    <submittedName>
        <fullName evidence="1">Cell-cell signaling protein, C-factor</fullName>
    </submittedName>
</protein>
<gene>
    <name evidence="1" type="ordered locus">PB2503_10654</name>
</gene>
<keyword evidence="2" id="KW-1185">Reference proteome</keyword>
<reference evidence="1 2" key="2">
    <citation type="journal article" date="2011" name="J. Bacteriol.">
        <title>Complete genome sequence of strain HTCC2503T of Parvularcula bermudensis, the type species of the order "Parvularculales" in the class Alphaproteobacteria.</title>
        <authorList>
            <person name="Oh H.M."/>
            <person name="Kang I."/>
            <person name="Vergin K.L."/>
            <person name="Kang D."/>
            <person name="Rhee K.H."/>
            <person name="Giovannoni S.J."/>
            <person name="Cho J.C."/>
        </authorList>
    </citation>
    <scope>NUCLEOTIDE SEQUENCE [LARGE SCALE GENOMIC DNA]</scope>
    <source>
        <strain evidence="2">ATCC BAA-594 / HTCC2503 / KCTC 12087</strain>
    </source>
</reference>
<evidence type="ECO:0000313" key="2">
    <source>
        <dbReference type="Proteomes" id="UP000001302"/>
    </source>
</evidence>
<name>E0TH92_PARBH</name>
<proteinExistence type="predicted"/>
<dbReference type="Pfam" id="PF00106">
    <property type="entry name" value="adh_short"/>
    <property type="match status" value="1"/>
</dbReference>
<dbReference type="EMBL" id="CP002156">
    <property type="protein sequence ID" value="ADM10182.1"/>
    <property type="molecule type" value="Genomic_DNA"/>
</dbReference>
<dbReference type="Gene3D" id="3.40.50.720">
    <property type="entry name" value="NAD(P)-binding Rossmann-like Domain"/>
    <property type="match status" value="1"/>
</dbReference>
<dbReference type="PANTHER" id="PTHR43544:SF12">
    <property type="entry name" value="NAD(P)-BINDING ROSSMANN-FOLD SUPERFAMILY PROTEIN"/>
    <property type="match status" value="1"/>
</dbReference>
<dbReference type="SUPFAM" id="SSF51735">
    <property type="entry name" value="NAD(P)-binding Rossmann-fold domains"/>
    <property type="match status" value="1"/>
</dbReference>
<dbReference type="GO" id="GO:0016491">
    <property type="term" value="F:oxidoreductase activity"/>
    <property type="evidence" value="ECO:0007669"/>
    <property type="project" value="TreeGrafter"/>
</dbReference>
<accession>E0TH92</accession>
<organism evidence="1 2">
    <name type="scientific">Parvularcula bermudensis (strain ATCC BAA-594 / HTCC2503 / KCTC 12087)</name>
    <dbReference type="NCBI Taxonomy" id="314260"/>
    <lineage>
        <taxon>Bacteria</taxon>
        <taxon>Pseudomonadati</taxon>
        <taxon>Pseudomonadota</taxon>
        <taxon>Alphaproteobacteria</taxon>
        <taxon>Parvularculales</taxon>
        <taxon>Parvularculaceae</taxon>
        <taxon>Parvularcula</taxon>
    </lineage>
</organism>
<dbReference type="eggNOG" id="COG1028">
    <property type="taxonomic scope" value="Bacteria"/>
</dbReference>
<dbReference type="PANTHER" id="PTHR43544">
    <property type="entry name" value="SHORT-CHAIN DEHYDROGENASE/REDUCTASE"/>
    <property type="match status" value="1"/>
</dbReference>
<dbReference type="AlphaFoldDB" id="E0TH92"/>
<dbReference type="InterPro" id="IPR036291">
    <property type="entry name" value="NAD(P)-bd_dom_sf"/>
</dbReference>
<dbReference type="InterPro" id="IPR002347">
    <property type="entry name" value="SDR_fam"/>
</dbReference>
<reference evidence="2" key="1">
    <citation type="submission" date="2010-08" db="EMBL/GenBank/DDBJ databases">
        <title>Genome sequence of Parvularcula bermudensis HTCC2503.</title>
        <authorList>
            <person name="Kang D.-M."/>
            <person name="Oh H.-M."/>
            <person name="Cho J.-C."/>
        </authorList>
    </citation>
    <scope>NUCLEOTIDE SEQUENCE [LARGE SCALE GENOMIC DNA]</scope>
    <source>
        <strain evidence="2">ATCC BAA-594 / HTCC2503 / KCTC 12087</strain>
    </source>
</reference>
<sequence length="248" mass="27020">MTHLSAMTMDSFHDHAPIEAAIFGMGGIGRAMATELAADPMISKVHGFSRSAHPVEGVETHAYDPQGSLPDQLKAVAFDNLRLCVVTVGVLHEGENGPEKALKDIDDAWFLRVMRTNTLLPMLIGQAVAPLMPRHGRTLFGALSARVGSISDNRLGGWYSYRISKAALNMGLRTMSIETQRRNDEAVVVGLHPGTVDTELSAPFQTRVPEKKLFSPRYSAAHLLEVLDGLRPDQSGQCYDYAGKLIDP</sequence>
<dbReference type="STRING" id="314260.PB2503_10654"/>
<dbReference type="KEGG" id="pbr:PB2503_10654"/>
<dbReference type="InterPro" id="IPR051468">
    <property type="entry name" value="Fungal_SecMetab_SDRs"/>
</dbReference>
<dbReference type="GO" id="GO:0005737">
    <property type="term" value="C:cytoplasm"/>
    <property type="evidence" value="ECO:0007669"/>
    <property type="project" value="TreeGrafter"/>
</dbReference>
<evidence type="ECO:0000313" key="1">
    <source>
        <dbReference type="EMBL" id="ADM10182.1"/>
    </source>
</evidence>
<dbReference type="HOGENOM" id="CLU_010194_9_7_5"/>
<dbReference type="Proteomes" id="UP000001302">
    <property type="component" value="Chromosome"/>
</dbReference>